<dbReference type="InterPro" id="IPR029052">
    <property type="entry name" value="Metallo-depent_PP-like"/>
</dbReference>
<evidence type="ECO:0000313" key="2">
    <source>
        <dbReference type="EMBL" id="GBG29594.1"/>
    </source>
</evidence>
<comment type="caution">
    <text evidence="2">The sequence shown here is derived from an EMBL/GenBank/DDBJ whole genome shotgun (WGS) entry which is preliminary data.</text>
</comment>
<feature type="region of interest" description="Disordered" evidence="1">
    <location>
        <begin position="84"/>
        <end position="105"/>
    </location>
</feature>
<organism evidence="2 3">
    <name type="scientific">Hondaea fermentalgiana</name>
    <dbReference type="NCBI Taxonomy" id="2315210"/>
    <lineage>
        <taxon>Eukaryota</taxon>
        <taxon>Sar</taxon>
        <taxon>Stramenopiles</taxon>
        <taxon>Bigyra</taxon>
        <taxon>Labyrinthulomycetes</taxon>
        <taxon>Thraustochytrida</taxon>
        <taxon>Thraustochytriidae</taxon>
        <taxon>Hondaea</taxon>
    </lineage>
</organism>
<dbReference type="AlphaFoldDB" id="A0A2R5GNZ2"/>
<name>A0A2R5GNZ2_9STRA</name>
<dbReference type="PANTHER" id="PTHR12905">
    <property type="entry name" value="METALLOPHOSPHOESTERASE"/>
    <property type="match status" value="1"/>
</dbReference>
<dbReference type="OrthoDB" id="630188at2759"/>
<accession>A0A2R5GNZ2</accession>
<dbReference type="Gene3D" id="3.60.21.10">
    <property type="match status" value="1"/>
</dbReference>
<protein>
    <submittedName>
        <fullName evidence="2">Metallophosphoesterase MPPED2</fullName>
    </submittedName>
</protein>
<dbReference type="SUPFAM" id="SSF56300">
    <property type="entry name" value="Metallo-dependent phosphatases"/>
    <property type="match status" value="1"/>
</dbReference>
<sequence>MEPPRQKTGRIGLASMVPRRHAQSVGGGARAERKIPARVYTVNASAPSEDESDRSYSVLPTFAQPHSPLDEAEVLQQADRAIGDQAGDSDASTRNGDDDEEGNAPIKLTKQAALKLRDFALDDSVLGVTNTGAKRRVVTWEKSTALIGARLRDCAVSDEDILDAFQVLERWAKKDPAGTPDYGLLAVEMKKCDFAQRATSTYRNIFLGLVDWTHDEEAALMDAAKHVRPGIEDILSTSTLKEQDYKDITARINAQQTRITRTFQHVRMKLRTILPEQERLLVRKAEKLKKVRNDLRGRHCYTLAESNVILSMLKPYIGKPESTRPTLPLQECRIKLLKVTGTDRHVESLRSYFKRIINWTEDEIKELLATTCKVINARPGNADNDVSPESLSLENVHRISDVEMTQIKDSISRERNIKDVRQRLKLCMQQKYGAPEAATSIEALCKGIKSKRIPSVSYSSVHTAERKKSLLTEHFADFLEYRREEFESRLFDAPGRSHLERLTEAVNLSVVNTDAVGLTFLKQIAKEKDRAERARRLKFIAAEKYLALLPPDLDAAINPFAVLKKIAKERGTYDEMLKVVFAAFHEWLFPAVYLIERREEIIKAREAAGMQAPTRPFYAATAAAPALRIVMLADTCARHRLLPLLPTGDVLVHAGGWSTASTTLTKEGRSDLLRDQTRDFVRWLAEQPHAHKILVAGASEKELLAAPAEAQFAREAGISYLDGASMQIRGVNFFGVTHFVREEALIASAHDLLPLEDHTLSEAAKLLGQRCGPKTKRADALDGARATWDAIPQGTDVLITHNAPFGTLDVADLLPRHGTNGPRHIGCPELARKILQVQPALHIFGNCPKPGRAQRSGTTFVNASWPPDQAFRAPGAAAQVAVLKI</sequence>
<proteinExistence type="predicted"/>
<dbReference type="InterPro" id="IPR051693">
    <property type="entry name" value="UPF0046_metallophosphoest"/>
</dbReference>
<keyword evidence="3" id="KW-1185">Reference proteome</keyword>
<dbReference type="InParanoid" id="A0A2R5GNZ2"/>
<gene>
    <name evidence="2" type="ORF">FCC1311_058152</name>
</gene>
<feature type="region of interest" description="Disordered" evidence="1">
    <location>
        <begin position="1"/>
        <end position="64"/>
    </location>
</feature>
<reference evidence="2 3" key="1">
    <citation type="submission" date="2017-12" db="EMBL/GenBank/DDBJ databases">
        <title>Sequencing, de novo assembly and annotation of complete genome of a new Thraustochytrid species, strain FCC1311.</title>
        <authorList>
            <person name="Sedici K."/>
            <person name="Godart F."/>
            <person name="Aiese Cigliano R."/>
            <person name="Sanseverino W."/>
            <person name="Barakat M."/>
            <person name="Ortet P."/>
            <person name="Marechal E."/>
            <person name="Cagnac O."/>
            <person name="Amato A."/>
        </authorList>
    </citation>
    <scope>NUCLEOTIDE SEQUENCE [LARGE SCALE GENOMIC DNA]</scope>
</reference>
<evidence type="ECO:0000256" key="1">
    <source>
        <dbReference type="SAM" id="MobiDB-lite"/>
    </source>
</evidence>
<dbReference type="EMBL" id="BEYU01000060">
    <property type="protein sequence ID" value="GBG29594.1"/>
    <property type="molecule type" value="Genomic_DNA"/>
</dbReference>
<dbReference type="Proteomes" id="UP000241890">
    <property type="component" value="Unassembled WGS sequence"/>
</dbReference>
<evidence type="ECO:0000313" key="3">
    <source>
        <dbReference type="Proteomes" id="UP000241890"/>
    </source>
</evidence>
<dbReference type="PANTHER" id="PTHR12905:SF0">
    <property type="entry name" value="CALCINEURIN-LIKE PHOSPHOESTERASE DOMAIN-CONTAINING PROTEIN"/>
    <property type="match status" value="1"/>
</dbReference>